<keyword evidence="11 18" id="KW-0413">Isomerase</keyword>
<dbReference type="GO" id="GO:0046872">
    <property type="term" value="F:metal ion binding"/>
    <property type="evidence" value="ECO:0007669"/>
    <property type="project" value="UniProtKB-UniRule"/>
</dbReference>
<dbReference type="GO" id="GO:0005524">
    <property type="term" value="F:ATP binding"/>
    <property type="evidence" value="ECO:0007669"/>
    <property type="project" value="UniProtKB-UniRule"/>
</dbReference>
<feature type="binding site" evidence="18">
    <location>
        <begin position="123"/>
        <end position="129"/>
    </location>
    <ligand>
        <name>(6S)-NADPHX</name>
        <dbReference type="ChEBI" id="CHEBI:64076"/>
    </ligand>
</feature>
<comment type="catalytic activity">
    <reaction evidence="16 17 19">
        <text>(6S)-NADPHX + ADP = AMP + phosphate + NADPH + H(+)</text>
        <dbReference type="Rhea" id="RHEA:32235"/>
        <dbReference type="ChEBI" id="CHEBI:15378"/>
        <dbReference type="ChEBI" id="CHEBI:43474"/>
        <dbReference type="ChEBI" id="CHEBI:57783"/>
        <dbReference type="ChEBI" id="CHEBI:64076"/>
        <dbReference type="ChEBI" id="CHEBI:456215"/>
        <dbReference type="ChEBI" id="CHEBI:456216"/>
        <dbReference type="EC" id="4.2.1.136"/>
    </reaction>
</comment>
<feature type="binding site" evidence="17">
    <location>
        <position position="256"/>
    </location>
    <ligand>
        <name>(6S)-NADPHX</name>
        <dbReference type="ChEBI" id="CHEBI:64076"/>
    </ligand>
</feature>
<comment type="similarity">
    <text evidence="4 19">In the C-terminal section; belongs to the NnrD/CARKD family.</text>
</comment>
<feature type="binding site" evidence="17">
    <location>
        <position position="419"/>
    </location>
    <ligand>
        <name>AMP</name>
        <dbReference type="ChEBI" id="CHEBI:456215"/>
    </ligand>
</feature>
<evidence type="ECO:0000256" key="7">
    <source>
        <dbReference type="ARBA" id="ARBA00022840"/>
    </source>
</evidence>
<keyword evidence="9 18" id="KW-0630">Potassium</keyword>
<keyword evidence="12 17" id="KW-0456">Lyase</keyword>
<dbReference type="GO" id="GO:0052856">
    <property type="term" value="F:NAD(P)HX epimerase activity"/>
    <property type="evidence" value="ECO:0007669"/>
    <property type="project" value="UniProtKB-UniRule"/>
</dbReference>
<name>A0A3S9QKI0_9ACTO</name>
<evidence type="ECO:0000256" key="13">
    <source>
        <dbReference type="ARBA" id="ARBA00023268"/>
    </source>
</evidence>
<evidence type="ECO:0000256" key="4">
    <source>
        <dbReference type="ARBA" id="ARBA00009524"/>
    </source>
</evidence>
<dbReference type="GO" id="GO:0046496">
    <property type="term" value="P:nicotinamide nucleotide metabolic process"/>
    <property type="evidence" value="ECO:0007669"/>
    <property type="project" value="UniProtKB-UniRule"/>
</dbReference>
<feature type="domain" description="YjeF C-terminal" evidence="20">
    <location>
        <begin position="221"/>
        <end position="490"/>
    </location>
</feature>
<dbReference type="EMBL" id="CP033905">
    <property type="protein sequence ID" value="AZR06545.1"/>
    <property type="molecule type" value="Genomic_DNA"/>
</dbReference>
<organism evidence="22 23">
    <name type="scientific">Trueperella pyogenes</name>
    <dbReference type="NCBI Taxonomy" id="1661"/>
    <lineage>
        <taxon>Bacteria</taxon>
        <taxon>Bacillati</taxon>
        <taxon>Actinomycetota</taxon>
        <taxon>Actinomycetes</taxon>
        <taxon>Actinomycetales</taxon>
        <taxon>Actinomycetaceae</taxon>
        <taxon>Trueperella</taxon>
    </lineage>
</organism>
<gene>
    <name evidence="17" type="primary">nnrD</name>
    <name evidence="18" type="synonym">nnrE</name>
    <name evidence="22" type="ORF">EBQ10_04055</name>
</gene>
<dbReference type="InterPro" id="IPR030677">
    <property type="entry name" value="Nnr"/>
</dbReference>
<dbReference type="Pfam" id="PF03853">
    <property type="entry name" value="YjeF_N"/>
    <property type="match status" value="1"/>
</dbReference>
<evidence type="ECO:0000256" key="19">
    <source>
        <dbReference type="PIRNR" id="PIRNR017184"/>
    </source>
</evidence>
<comment type="subunit">
    <text evidence="17">Homotetramer.</text>
</comment>
<dbReference type="SUPFAM" id="SSF64153">
    <property type="entry name" value="YjeF N-terminal domain-like"/>
    <property type="match status" value="1"/>
</dbReference>
<dbReference type="SUPFAM" id="SSF53613">
    <property type="entry name" value="Ribokinase-like"/>
    <property type="match status" value="1"/>
</dbReference>
<keyword evidence="5 18" id="KW-0479">Metal-binding</keyword>
<keyword evidence="7 17" id="KW-0067">ATP-binding</keyword>
<feature type="binding site" evidence="18">
    <location>
        <position position="56"/>
    </location>
    <ligand>
        <name>K(+)</name>
        <dbReference type="ChEBI" id="CHEBI:29103"/>
    </ligand>
</feature>
<keyword evidence="6 17" id="KW-0547">Nucleotide-binding</keyword>
<evidence type="ECO:0000256" key="8">
    <source>
        <dbReference type="ARBA" id="ARBA00022857"/>
    </source>
</evidence>
<comment type="cofactor">
    <cofactor evidence="17">
        <name>Mg(2+)</name>
        <dbReference type="ChEBI" id="CHEBI:18420"/>
    </cofactor>
</comment>
<dbReference type="CDD" id="cd01171">
    <property type="entry name" value="YXKO-related"/>
    <property type="match status" value="1"/>
</dbReference>
<evidence type="ECO:0000259" key="21">
    <source>
        <dbReference type="PROSITE" id="PS51385"/>
    </source>
</evidence>
<evidence type="ECO:0000256" key="14">
    <source>
        <dbReference type="ARBA" id="ARBA00025153"/>
    </source>
</evidence>
<evidence type="ECO:0000256" key="11">
    <source>
        <dbReference type="ARBA" id="ARBA00023235"/>
    </source>
</evidence>
<protein>
    <recommendedName>
        <fullName evidence="19">Bifunctional NAD(P)H-hydrate repair enzyme</fullName>
    </recommendedName>
    <alternativeName>
        <fullName evidence="19">Nicotinamide nucleotide repair protein</fullName>
    </alternativeName>
    <domain>
        <recommendedName>
            <fullName evidence="19">ADP-dependent (S)-NAD(P)H-hydrate dehydratase</fullName>
            <ecNumber evidence="19">4.2.1.136</ecNumber>
        </recommendedName>
        <alternativeName>
            <fullName evidence="19">ADP-dependent NAD(P)HX dehydratase</fullName>
        </alternativeName>
    </domain>
    <domain>
        <recommendedName>
            <fullName evidence="19">NAD(P)H-hydrate epimerase</fullName>
            <ecNumber evidence="19">5.1.99.6</ecNumber>
        </recommendedName>
    </domain>
</protein>
<evidence type="ECO:0000256" key="1">
    <source>
        <dbReference type="ARBA" id="ARBA00000013"/>
    </source>
</evidence>
<feature type="binding site" evidence="18">
    <location>
        <position position="119"/>
    </location>
    <ligand>
        <name>K(+)</name>
        <dbReference type="ChEBI" id="CHEBI:29103"/>
    </ligand>
</feature>
<evidence type="ECO:0000256" key="5">
    <source>
        <dbReference type="ARBA" id="ARBA00022723"/>
    </source>
</evidence>
<dbReference type="Proteomes" id="UP000275951">
    <property type="component" value="Chromosome"/>
</dbReference>
<dbReference type="InterPro" id="IPR000631">
    <property type="entry name" value="CARKD"/>
</dbReference>
<reference evidence="22 23" key="1">
    <citation type="submission" date="2018-11" db="EMBL/GenBank/DDBJ databases">
        <title>Multidrug-resistant genes are associated with an 42-kb island TGI1 carrying a complex class 1 integron in a Trueperella pyogenes.</title>
        <authorList>
            <person name="Dong W."/>
        </authorList>
    </citation>
    <scope>NUCLEOTIDE SEQUENCE [LARGE SCALE GENOMIC DNA]</scope>
    <source>
        <strain evidence="22 23">TP4</strain>
    </source>
</reference>
<comment type="similarity">
    <text evidence="18">Belongs to the NnrE/AIBP family.</text>
</comment>
<comment type="function">
    <text evidence="18">Catalyzes the epimerization of the S- and R-forms of NAD(P)HX, a damaged form of NAD(P)H that is a result of enzymatic or heat-dependent hydration. This is a prerequisite for the S-specific NAD(P)H-hydrate dehydratase to allow the repair of both epimers of NAD(P)HX.</text>
</comment>
<keyword evidence="8 17" id="KW-0521">NADP</keyword>
<dbReference type="PROSITE" id="PS01050">
    <property type="entry name" value="YJEF_C_2"/>
    <property type="match status" value="1"/>
</dbReference>
<evidence type="ECO:0000256" key="3">
    <source>
        <dbReference type="ARBA" id="ARBA00006001"/>
    </source>
</evidence>
<comment type="catalytic activity">
    <reaction evidence="1 18 19">
        <text>(6R)-NADHX = (6S)-NADHX</text>
        <dbReference type="Rhea" id="RHEA:32215"/>
        <dbReference type="ChEBI" id="CHEBI:64074"/>
        <dbReference type="ChEBI" id="CHEBI:64075"/>
        <dbReference type="EC" id="5.1.99.6"/>
    </reaction>
</comment>
<feature type="domain" description="YjeF N-terminal" evidence="21">
    <location>
        <begin position="10"/>
        <end position="215"/>
    </location>
</feature>
<feature type="binding site" evidence="18">
    <location>
        <position position="134"/>
    </location>
    <ligand>
        <name>(6S)-NADPHX</name>
        <dbReference type="ChEBI" id="CHEBI:64076"/>
    </ligand>
</feature>
<evidence type="ECO:0000256" key="17">
    <source>
        <dbReference type="HAMAP-Rule" id="MF_01965"/>
    </source>
</evidence>
<proteinExistence type="inferred from homology"/>
<dbReference type="PROSITE" id="PS51383">
    <property type="entry name" value="YJEF_C_3"/>
    <property type="match status" value="1"/>
</dbReference>
<comment type="catalytic activity">
    <reaction evidence="15 17 19">
        <text>(6S)-NADHX + ADP = AMP + phosphate + NADH + H(+)</text>
        <dbReference type="Rhea" id="RHEA:32223"/>
        <dbReference type="ChEBI" id="CHEBI:15378"/>
        <dbReference type="ChEBI" id="CHEBI:43474"/>
        <dbReference type="ChEBI" id="CHEBI:57945"/>
        <dbReference type="ChEBI" id="CHEBI:64074"/>
        <dbReference type="ChEBI" id="CHEBI:456215"/>
        <dbReference type="ChEBI" id="CHEBI:456216"/>
        <dbReference type="EC" id="4.2.1.136"/>
    </reaction>
</comment>
<evidence type="ECO:0000256" key="12">
    <source>
        <dbReference type="ARBA" id="ARBA00023239"/>
    </source>
</evidence>
<feature type="binding site" evidence="17">
    <location>
        <position position="303"/>
    </location>
    <ligand>
        <name>(6S)-NADPHX</name>
        <dbReference type="ChEBI" id="CHEBI:64076"/>
    </ligand>
</feature>
<dbReference type="GO" id="GO:0110051">
    <property type="term" value="P:metabolite repair"/>
    <property type="evidence" value="ECO:0007669"/>
    <property type="project" value="TreeGrafter"/>
</dbReference>
<dbReference type="InterPro" id="IPR029056">
    <property type="entry name" value="Ribokinase-like"/>
</dbReference>
<dbReference type="PROSITE" id="PS51385">
    <property type="entry name" value="YJEF_N"/>
    <property type="match status" value="1"/>
</dbReference>
<dbReference type="GO" id="GO:0052855">
    <property type="term" value="F:ADP-dependent NAD(P)H-hydrate dehydratase activity"/>
    <property type="evidence" value="ECO:0007669"/>
    <property type="project" value="UniProtKB-UniRule"/>
</dbReference>
<evidence type="ECO:0000256" key="2">
    <source>
        <dbReference type="ARBA" id="ARBA00000909"/>
    </source>
</evidence>
<evidence type="ECO:0000259" key="20">
    <source>
        <dbReference type="PROSITE" id="PS51383"/>
    </source>
</evidence>
<keyword evidence="10 17" id="KW-0520">NAD</keyword>
<dbReference type="Gene3D" id="3.40.1190.20">
    <property type="match status" value="1"/>
</dbReference>
<evidence type="ECO:0000256" key="18">
    <source>
        <dbReference type="HAMAP-Rule" id="MF_01966"/>
    </source>
</evidence>
<dbReference type="InterPro" id="IPR017953">
    <property type="entry name" value="Carbohydrate_kinase_pred_CS"/>
</dbReference>
<evidence type="ECO:0000256" key="15">
    <source>
        <dbReference type="ARBA" id="ARBA00048238"/>
    </source>
</evidence>
<dbReference type="HAMAP" id="MF_01966">
    <property type="entry name" value="NADHX_epimerase"/>
    <property type="match status" value="1"/>
</dbReference>
<dbReference type="PANTHER" id="PTHR12592">
    <property type="entry name" value="ATP-DEPENDENT (S)-NAD(P)H-HYDRATE DEHYDRATASE FAMILY MEMBER"/>
    <property type="match status" value="1"/>
</dbReference>
<comment type="function">
    <text evidence="17">Catalyzes the dehydration of the S-form of NAD(P)HX at the expense of ADP, which is converted to AMP. Together with NAD(P)HX epimerase, which catalyzes the epimerization of the S- and R-forms, the enzyme allows the repair of both epimers of NAD(P)HX, a damaged form of NAD(P)H that is a result of enzymatic or heat-dependent hydration.</text>
</comment>
<comment type="similarity">
    <text evidence="3 19">In the N-terminal section; belongs to the NnrE/AIBP family.</text>
</comment>
<feature type="binding site" evidence="17">
    <location>
        <position position="348"/>
    </location>
    <ligand>
        <name>(6S)-NADPHX</name>
        <dbReference type="ChEBI" id="CHEBI:64076"/>
    </ligand>
</feature>
<evidence type="ECO:0000256" key="6">
    <source>
        <dbReference type="ARBA" id="ARBA00022741"/>
    </source>
</evidence>
<comment type="function">
    <text evidence="14 19">Bifunctional enzyme that catalyzes the epimerization of the S- and R-forms of NAD(P)HX and the dehydration of the S-form of NAD(P)HX at the expense of ADP, which is converted to AMP. This allows the repair of both epimers of NAD(P)HX, a damaged form of NAD(P)H that is a result of enzymatic or heat-dependent hydration.</text>
</comment>
<dbReference type="Gene3D" id="3.40.50.10260">
    <property type="entry name" value="YjeF N-terminal domain"/>
    <property type="match status" value="1"/>
</dbReference>
<sequence length="493" mass="50168">MYRAFNATAVRAAEEPLLAAGEPLMERAAYAVAQAVIRTRPAPGARILALVGKGNNGGDALFAAAYLARRGFFVTAVFTDAHGGALAAAERSGVRLVNLPDADPSDLLSLARRAEVWIDGLLGIGARGGAREPYATWISALVQQRAAMPVAPVVVAVDVPSGVGVDDADLPGPFLPADLTVATGCLKPAHLLPPARYACGQVEVVELGIKPGEPPVACEVTDADVADLWHIPGREDHKYTRGVVGLVTGSREYPGAGVLSAAGALGGGPGMVRYLGTSPHVARAFPEVVPVTGRVQSWVVGSGLTDLDAAAGIVDQAISERLPIVLDAAAIRLVYGRALPESVVLTPHAGELADLLSAHGMAWDRARVESQPVVAATRAAQLTGATVAAKFATTLIAAPVGAVFAQGRGPGWTGTAGAGDVLAGLMGTILAAHADALREEPERSAVLAAAAVHIHQRAAAQAAGTLAGRVGQPITASDIARALPSTIGSILND</sequence>
<evidence type="ECO:0000256" key="9">
    <source>
        <dbReference type="ARBA" id="ARBA00022958"/>
    </source>
</evidence>
<dbReference type="EC" id="5.1.99.6" evidence="19"/>
<comment type="catalytic activity">
    <reaction evidence="2 18 19">
        <text>(6R)-NADPHX = (6S)-NADPHX</text>
        <dbReference type="Rhea" id="RHEA:32227"/>
        <dbReference type="ChEBI" id="CHEBI:64076"/>
        <dbReference type="ChEBI" id="CHEBI:64077"/>
        <dbReference type="EC" id="5.1.99.6"/>
    </reaction>
</comment>
<dbReference type="InterPro" id="IPR004443">
    <property type="entry name" value="YjeF_N_dom"/>
</dbReference>
<dbReference type="HAMAP" id="MF_01965">
    <property type="entry name" value="NADHX_dehydratase"/>
    <property type="match status" value="1"/>
</dbReference>
<dbReference type="Pfam" id="PF01256">
    <property type="entry name" value="Carb_kinase"/>
    <property type="match status" value="1"/>
</dbReference>
<feature type="binding site" evidence="18">
    <location>
        <position position="158"/>
    </location>
    <ligand>
        <name>(6S)-NADPHX</name>
        <dbReference type="ChEBI" id="CHEBI:64076"/>
    </ligand>
</feature>
<accession>A0A3S9QKI0</accession>
<dbReference type="RefSeq" id="WP_108726711.1">
    <property type="nucleotide sequence ID" value="NZ_CP029001.1"/>
</dbReference>
<feature type="binding site" evidence="17">
    <location>
        <begin position="390"/>
        <end position="394"/>
    </location>
    <ligand>
        <name>AMP</name>
        <dbReference type="ChEBI" id="CHEBI:456215"/>
    </ligand>
</feature>
<evidence type="ECO:0000313" key="23">
    <source>
        <dbReference type="Proteomes" id="UP000275951"/>
    </source>
</evidence>
<dbReference type="PIRSF" id="PIRSF017184">
    <property type="entry name" value="Nnr"/>
    <property type="match status" value="1"/>
</dbReference>
<feature type="binding site" evidence="18">
    <location>
        <position position="161"/>
    </location>
    <ligand>
        <name>K(+)</name>
        <dbReference type="ChEBI" id="CHEBI:29103"/>
    </ligand>
</feature>
<feature type="binding site" evidence="17">
    <location>
        <position position="420"/>
    </location>
    <ligand>
        <name>(6S)-NADPHX</name>
        <dbReference type="ChEBI" id="CHEBI:64076"/>
    </ligand>
</feature>
<dbReference type="InterPro" id="IPR036652">
    <property type="entry name" value="YjeF_N_dom_sf"/>
</dbReference>
<dbReference type="PANTHER" id="PTHR12592:SF0">
    <property type="entry name" value="ATP-DEPENDENT (S)-NAD(P)H-HYDRATE DEHYDRATASE"/>
    <property type="match status" value="1"/>
</dbReference>
<evidence type="ECO:0000313" key="22">
    <source>
        <dbReference type="EMBL" id="AZR06545.1"/>
    </source>
</evidence>
<evidence type="ECO:0000256" key="16">
    <source>
        <dbReference type="ARBA" id="ARBA00049209"/>
    </source>
</evidence>
<dbReference type="AlphaFoldDB" id="A0A3S9QKI0"/>
<dbReference type="EC" id="4.2.1.136" evidence="19"/>
<keyword evidence="13" id="KW-0511">Multifunctional enzyme</keyword>
<evidence type="ECO:0000256" key="10">
    <source>
        <dbReference type="ARBA" id="ARBA00023027"/>
    </source>
</evidence>
<comment type="similarity">
    <text evidence="17">Belongs to the NnrD/CARKD family.</text>
</comment>
<comment type="cofactor">
    <cofactor evidence="18 19">
        <name>K(+)</name>
        <dbReference type="ChEBI" id="CHEBI:29103"/>
    </cofactor>
    <text evidence="18 19">Binds 1 potassium ion per subunit.</text>
</comment>
<feature type="binding site" evidence="18">
    <location>
        <begin position="55"/>
        <end position="59"/>
    </location>
    <ligand>
        <name>(6S)-NADPHX</name>
        <dbReference type="ChEBI" id="CHEBI:64076"/>
    </ligand>
</feature>